<evidence type="ECO:0000256" key="2">
    <source>
        <dbReference type="ARBA" id="ARBA00022679"/>
    </source>
</evidence>
<organism evidence="7 9">
    <name type="scientific">Moritella viscosa</name>
    <dbReference type="NCBI Taxonomy" id="80854"/>
    <lineage>
        <taxon>Bacteria</taxon>
        <taxon>Pseudomonadati</taxon>
        <taxon>Pseudomonadota</taxon>
        <taxon>Gammaproteobacteria</taxon>
        <taxon>Alteromonadales</taxon>
        <taxon>Moritellaceae</taxon>
        <taxon>Moritella</taxon>
    </lineage>
</organism>
<dbReference type="EMBL" id="FPLD01000109">
    <property type="protein sequence ID" value="SGZ13449.1"/>
    <property type="molecule type" value="Genomic_DNA"/>
</dbReference>
<dbReference type="Pfam" id="PF07804">
    <property type="entry name" value="HipA_C"/>
    <property type="match status" value="1"/>
</dbReference>
<dbReference type="EMBL" id="FPLJ01000080">
    <property type="protein sequence ID" value="SGY98864.1"/>
    <property type="molecule type" value="Genomic_DNA"/>
</dbReference>
<protein>
    <submittedName>
        <fullName evidence="7">Uncharacterized protein</fullName>
    </submittedName>
</protein>
<feature type="domain" description="HipA N-terminal subdomain 1" evidence="5">
    <location>
        <begin position="7"/>
        <end position="117"/>
    </location>
</feature>
<dbReference type="PANTHER" id="PTHR37419:SF8">
    <property type="entry name" value="TOXIN YJJJ"/>
    <property type="match status" value="1"/>
</dbReference>
<dbReference type="InterPro" id="IPR017508">
    <property type="entry name" value="HipA_N1"/>
</dbReference>
<keyword evidence="3" id="KW-0418">Kinase</keyword>
<dbReference type="KEGG" id="mvs:MVIS_2219"/>
<dbReference type="Gene3D" id="1.10.1070.20">
    <property type="match status" value="1"/>
</dbReference>
<dbReference type="InterPro" id="IPR052028">
    <property type="entry name" value="HipA_Ser/Thr_kinase"/>
</dbReference>
<evidence type="ECO:0000256" key="3">
    <source>
        <dbReference type="ARBA" id="ARBA00022777"/>
    </source>
</evidence>
<dbReference type="RefSeq" id="WP_045110424.1">
    <property type="nucleotide sequence ID" value="NZ_CAWQZC010000057.1"/>
</dbReference>
<dbReference type="Pfam" id="PF13657">
    <property type="entry name" value="Couple_hipA"/>
    <property type="match status" value="1"/>
</dbReference>
<gene>
    <name evidence="6" type="ORF">MT2528_3725</name>
    <name evidence="7" type="ORF">NVI5450_3934</name>
</gene>
<dbReference type="AlphaFoldDB" id="A0A090K8M3"/>
<evidence type="ECO:0000313" key="8">
    <source>
        <dbReference type="Proteomes" id="UP000182660"/>
    </source>
</evidence>
<reference evidence="6 8" key="1">
    <citation type="submission" date="2016-11" db="EMBL/GenBank/DDBJ databases">
        <authorList>
            <person name="Klemetsen T."/>
        </authorList>
    </citation>
    <scope>NUCLEOTIDE SEQUENCE [LARGE SCALE GENOMIC DNA]</scope>
    <source>
        <strain evidence="6">MT 2528</strain>
    </source>
</reference>
<dbReference type="GO" id="GO:0004674">
    <property type="term" value="F:protein serine/threonine kinase activity"/>
    <property type="evidence" value="ECO:0007669"/>
    <property type="project" value="TreeGrafter"/>
</dbReference>
<sequence>MVKEVIEVSYNDLAVGAASYDPVTKQSAFEYDPSFISSGIELSPLMMPLSKKIYSFPSIDHATFKGLSGLLADSLPDDFGNTVLNAWVARNGRLPSEITPLERLKYTGARGMGALSYSPPKRYGNSFNKSQEIEIKSLVSVAQNILSERQGFGVELDHAGRENKDAMLELMSVGMSAGGARPKAVLAFNKDFSEVRSGQVEVPDGFTHYLMKFDGVSEHNKNKETFGDPLGYGAMEYTYYLMANKLCGIEMMPTQLLNEGDRRHFITQRFDRIGNKRVHVQTLNAMAHVSYKQAGSYSYEELFGVVRQLRLKAPEAMQLLRRLIFNIISRNHDDHSKNFGFMMNDAGDWSLSPAYDIAYSYKPDSHWVSCHWMTLNGKRDHFERSDFYSLSTLSPLFTKKLIDETIDEITQHVSTWRALATEQAVPLSLIDEVESNLRLHI</sequence>
<dbReference type="Proteomes" id="UP000182660">
    <property type="component" value="Unassembled WGS sequence"/>
</dbReference>
<dbReference type="OrthoDB" id="9805913at2"/>
<dbReference type="PATRIC" id="fig|80854.5.peg.2372"/>
<evidence type="ECO:0000313" key="6">
    <source>
        <dbReference type="EMBL" id="SGY98864.1"/>
    </source>
</evidence>
<keyword evidence="8" id="KW-1185">Reference proteome</keyword>
<evidence type="ECO:0000313" key="7">
    <source>
        <dbReference type="EMBL" id="SGZ13449.1"/>
    </source>
</evidence>
<reference evidence="7 9" key="2">
    <citation type="submission" date="2016-11" db="EMBL/GenBank/DDBJ databases">
        <authorList>
            <person name="Jaros S."/>
            <person name="Januszkiewicz K."/>
            <person name="Wedrychowicz H."/>
        </authorList>
    </citation>
    <scope>NUCLEOTIDE SEQUENCE [LARGE SCALE GENOMIC DNA]</scope>
    <source>
        <strain evidence="7">NVI 5450</strain>
    </source>
</reference>
<evidence type="ECO:0000259" key="5">
    <source>
        <dbReference type="Pfam" id="PF13657"/>
    </source>
</evidence>
<evidence type="ECO:0000256" key="1">
    <source>
        <dbReference type="ARBA" id="ARBA00010164"/>
    </source>
</evidence>
<evidence type="ECO:0000259" key="4">
    <source>
        <dbReference type="Pfam" id="PF07804"/>
    </source>
</evidence>
<accession>A0A090K8M3</accession>
<dbReference type="InterPro" id="IPR012893">
    <property type="entry name" value="HipA-like_C"/>
</dbReference>
<dbReference type="HOGENOM" id="CLU_041102_1_0_6"/>
<dbReference type="PANTHER" id="PTHR37419">
    <property type="entry name" value="SERINE/THREONINE-PROTEIN KINASE TOXIN HIPA"/>
    <property type="match status" value="1"/>
</dbReference>
<evidence type="ECO:0000313" key="9">
    <source>
        <dbReference type="Proteomes" id="UP000183794"/>
    </source>
</evidence>
<dbReference type="GO" id="GO:0005829">
    <property type="term" value="C:cytosol"/>
    <property type="evidence" value="ECO:0007669"/>
    <property type="project" value="TreeGrafter"/>
</dbReference>
<comment type="similarity">
    <text evidence="1">Belongs to the HipA Ser/Thr kinase family.</text>
</comment>
<feature type="domain" description="HipA-like C-terminal" evidence="4">
    <location>
        <begin position="175"/>
        <end position="413"/>
    </location>
</feature>
<dbReference type="STRING" id="80854.MVIS_2219"/>
<name>A0A090K8M3_9GAMM</name>
<dbReference type="Proteomes" id="UP000183794">
    <property type="component" value="Unassembled WGS sequence"/>
</dbReference>
<dbReference type="GeneID" id="61297537"/>
<proteinExistence type="inferred from homology"/>
<keyword evidence="2" id="KW-0808">Transferase</keyword>